<dbReference type="Proteomes" id="UP000717328">
    <property type="component" value="Unassembled WGS sequence"/>
</dbReference>
<feature type="compositionally biased region" description="Low complexity" evidence="1">
    <location>
        <begin position="1"/>
        <end position="17"/>
    </location>
</feature>
<evidence type="ECO:0000256" key="1">
    <source>
        <dbReference type="SAM" id="MobiDB-lite"/>
    </source>
</evidence>
<evidence type="ECO:0000313" key="3">
    <source>
        <dbReference type="Proteomes" id="UP000717328"/>
    </source>
</evidence>
<gene>
    <name evidence="2" type="ORF">H0H81_005457</name>
</gene>
<protein>
    <submittedName>
        <fullName evidence="2">Uncharacterized protein</fullName>
    </submittedName>
</protein>
<organism evidence="2 3">
    <name type="scientific">Sphagnurus paluster</name>
    <dbReference type="NCBI Taxonomy" id="117069"/>
    <lineage>
        <taxon>Eukaryota</taxon>
        <taxon>Fungi</taxon>
        <taxon>Dikarya</taxon>
        <taxon>Basidiomycota</taxon>
        <taxon>Agaricomycotina</taxon>
        <taxon>Agaricomycetes</taxon>
        <taxon>Agaricomycetidae</taxon>
        <taxon>Agaricales</taxon>
        <taxon>Tricholomatineae</taxon>
        <taxon>Lyophyllaceae</taxon>
        <taxon>Sphagnurus</taxon>
    </lineage>
</organism>
<dbReference type="OrthoDB" id="3040823at2759"/>
<name>A0A9P7GKJ2_9AGAR</name>
<comment type="caution">
    <text evidence="2">The sequence shown here is derived from an EMBL/GenBank/DDBJ whole genome shotgun (WGS) entry which is preliminary data.</text>
</comment>
<evidence type="ECO:0000313" key="2">
    <source>
        <dbReference type="EMBL" id="KAG5652307.1"/>
    </source>
</evidence>
<sequence>MDSTTANTSNNSSTPSSEPKTAVRIMVPTRPLLNHPDDEYITDLRDEEGRPRYDSVTVLHDLSTYDMLPSGRIIAGSKRAARARDAPLPAKEVRMEDIMFGAEAGAGAFEGFGVIDTARRGGMQELAEVANLWHTMPELLPQALSLFFHFLDRDLTPLDPQSALQRTPTSDRAFMCMVGLSKAGNLLNDNDDHGEMIVRAWPGVFKWSAFLFAGRIQNPRAPPALQKANLDFVSATWYSLSRSTRGRQAMNATKGCVEIATKMWILEDRGNVPSVIDIPSATTALHSMIRDDTEASLKRVVAAAGGDLNNVVQLALSRLRSAVNGPDITDTKTTAYLDLIGHLSRGQDPPLRNAFMHANTLLLCTKAALSISKLLNSGGPPILVDSMVAAFGYLANFLQSTDGFSWIIQSLQAGLLVAWVDSTPHLHKVDQEDSDMVLSIVRDILPKYLVYRSVIDAVDLTMRVLNQPLHKERVMNSMASKVWTDFHGLALERLVVTMQAAAFKGKEGKLQSISKSDSQFFHHLFTRDARHHLPRLRRLALTEYPGTTKAALIICIDYTVLPPKYSIKPLADYEKDLPEMRGSPNTEARNDALIERARENPGKFTIIQSKIANGEGLQMVMTVVTGSFWDDSDNQWAIPGAIEDKTIDGEDEKYSGKTIDGVDMMMTRMILNDILKSHGEPAAF</sequence>
<keyword evidence="3" id="KW-1185">Reference proteome</keyword>
<proteinExistence type="predicted"/>
<dbReference type="EMBL" id="JABCKI010000139">
    <property type="protein sequence ID" value="KAG5652307.1"/>
    <property type="molecule type" value="Genomic_DNA"/>
</dbReference>
<feature type="region of interest" description="Disordered" evidence="1">
    <location>
        <begin position="1"/>
        <end position="22"/>
    </location>
</feature>
<reference evidence="2" key="2">
    <citation type="submission" date="2021-10" db="EMBL/GenBank/DDBJ databases">
        <title>Phylogenomics reveals ancestral predisposition of the termite-cultivated fungus Termitomyces towards a domesticated lifestyle.</title>
        <authorList>
            <person name="Auxier B."/>
            <person name="Grum-Grzhimaylo A."/>
            <person name="Cardenas M.E."/>
            <person name="Lodge J.D."/>
            <person name="Laessoe T."/>
            <person name="Pedersen O."/>
            <person name="Smith M.E."/>
            <person name="Kuyper T.W."/>
            <person name="Franco-Molano E.A."/>
            <person name="Baroni T.J."/>
            <person name="Aanen D.K."/>
        </authorList>
    </citation>
    <scope>NUCLEOTIDE SEQUENCE</scope>
    <source>
        <strain evidence="2">D49</strain>
    </source>
</reference>
<reference evidence="2" key="1">
    <citation type="submission" date="2021-02" db="EMBL/GenBank/DDBJ databases">
        <authorList>
            <person name="Nieuwenhuis M."/>
            <person name="Van De Peppel L.J.J."/>
        </authorList>
    </citation>
    <scope>NUCLEOTIDE SEQUENCE</scope>
    <source>
        <strain evidence="2">D49</strain>
    </source>
</reference>
<accession>A0A9P7GKJ2</accession>
<dbReference type="AlphaFoldDB" id="A0A9P7GKJ2"/>